<reference evidence="3 4" key="1">
    <citation type="submission" date="2017-12" db="EMBL/GenBank/DDBJ databases">
        <title>The draft genome sequence of Brumimicrobium saltpan LHR20.</title>
        <authorList>
            <person name="Do Z.-J."/>
            <person name="Luo H.-R."/>
        </authorList>
    </citation>
    <scope>NUCLEOTIDE SEQUENCE [LARGE SCALE GENOMIC DNA]</scope>
    <source>
        <strain evidence="3 4">LHR20</strain>
    </source>
</reference>
<keyword evidence="4" id="KW-1185">Reference proteome</keyword>
<dbReference type="InterPro" id="IPR015942">
    <property type="entry name" value="Asp/Glu/hydantoin_racemase"/>
</dbReference>
<dbReference type="PANTHER" id="PTHR21198:SF7">
    <property type="entry name" value="ASPARTATE-GLUTAMATE RACEMASE FAMILY"/>
    <property type="match status" value="1"/>
</dbReference>
<proteinExistence type="inferred from homology"/>
<sequence length="227" mass="25566">MTETQNKVIGVLGGYGPYATADFYRLILDATPAEKDWDHPHVVIDSNPKIPSRARAFLYNEESPLKYMIEGVKRLKNAGAHFFVCPCNSAHYFIKKAIDKFDLPFLDMTEVVVKKVVESGKKKIGVIGSEVTVEGKVYDHILAKNKIETVHVNDLSKVRKIIEHGKHNKDLEEGKTLLRELIEELKNKGAEGIIYACTELPIVLPSEEVDFLIFDTSKILAQSATYY</sequence>
<evidence type="ECO:0008006" key="5">
    <source>
        <dbReference type="Google" id="ProtNLM"/>
    </source>
</evidence>
<dbReference type="InterPro" id="IPR001920">
    <property type="entry name" value="Asp/Glu_race"/>
</dbReference>
<comment type="caution">
    <text evidence="3">The sequence shown here is derived from an EMBL/GenBank/DDBJ whole genome shotgun (WGS) entry which is preliminary data.</text>
</comment>
<dbReference type="AlphaFoldDB" id="A0A2I0R591"/>
<name>A0A2I0R591_9FLAO</name>
<keyword evidence="2" id="KW-0413">Isomerase</keyword>
<dbReference type="PROSITE" id="PS00924">
    <property type="entry name" value="ASP_GLU_RACEMASE_2"/>
    <property type="match status" value="1"/>
</dbReference>
<dbReference type="PANTHER" id="PTHR21198">
    <property type="entry name" value="GLUTAMATE RACEMASE"/>
    <property type="match status" value="1"/>
</dbReference>
<evidence type="ECO:0000313" key="4">
    <source>
        <dbReference type="Proteomes" id="UP000236654"/>
    </source>
</evidence>
<dbReference type="InterPro" id="IPR004380">
    <property type="entry name" value="Asp_race"/>
</dbReference>
<accession>A0A2I0R591</accession>
<dbReference type="Pfam" id="PF01177">
    <property type="entry name" value="Asp_Glu_race"/>
    <property type="match status" value="1"/>
</dbReference>
<dbReference type="Proteomes" id="UP000236654">
    <property type="component" value="Unassembled WGS sequence"/>
</dbReference>
<dbReference type="GO" id="GO:0047661">
    <property type="term" value="F:amino-acid racemase activity"/>
    <property type="evidence" value="ECO:0007669"/>
    <property type="project" value="InterPro"/>
</dbReference>
<dbReference type="SUPFAM" id="SSF53681">
    <property type="entry name" value="Aspartate/glutamate racemase"/>
    <property type="match status" value="2"/>
</dbReference>
<dbReference type="InterPro" id="IPR033134">
    <property type="entry name" value="Asp/Glu_racemase_AS_2"/>
</dbReference>
<dbReference type="RefSeq" id="WP_101333723.1">
    <property type="nucleotide sequence ID" value="NZ_PJNI01000002.1"/>
</dbReference>
<evidence type="ECO:0000256" key="1">
    <source>
        <dbReference type="ARBA" id="ARBA00007847"/>
    </source>
</evidence>
<gene>
    <name evidence="3" type="ORF">CW751_04060</name>
</gene>
<dbReference type="Gene3D" id="3.40.50.1860">
    <property type="match status" value="2"/>
</dbReference>
<dbReference type="OrthoDB" id="9803739at2"/>
<organism evidence="3 4">
    <name type="scientific">Brumimicrobium salinarum</name>
    <dbReference type="NCBI Taxonomy" id="2058658"/>
    <lineage>
        <taxon>Bacteria</taxon>
        <taxon>Pseudomonadati</taxon>
        <taxon>Bacteroidota</taxon>
        <taxon>Flavobacteriia</taxon>
        <taxon>Flavobacteriales</taxon>
        <taxon>Crocinitomicaceae</taxon>
        <taxon>Brumimicrobium</taxon>
    </lineage>
</organism>
<dbReference type="NCBIfam" id="TIGR00035">
    <property type="entry name" value="asp_race"/>
    <property type="match status" value="1"/>
</dbReference>
<evidence type="ECO:0000256" key="2">
    <source>
        <dbReference type="ARBA" id="ARBA00023235"/>
    </source>
</evidence>
<dbReference type="EMBL" id="PJNI01000002">
    <property type="protein sequence ID" value="PKR81709.1"/>
    <property type="molecule type" value="Genomic_DNA"/>
</dbReference>
<evidence type="ECO:0000313" key="3">
    <source>
        <dbReference type="EMBL" id="PKR81709.1"/>
    </source>
</evidence>
<comment type="similarity">
    <text evidence="1">Belongs to the aspartate/glutamate racemases family.</text>
</comment>
<protein>
    <recommendedName>
        <fullName evidence="5">Aspartate racemase</fullName>
    </recommendedName>
</protein>